<feature type="compositionally biased region" description="Basic and acidic residues" evidence="2">
    <location>
        <begin position="281"/>
        <end position="297"/>
    </location>
</feature>
<feature type="region of interest" description="Disordered" evidence="2">
    <location>
        <begin position="124"/>
        <end position="419"/>
    </location>
</feature>
<dbReference type="InterPro" id="IPR000770">
    <property type="entry name" value="SAND_dom"/>
</dbReference>
<feature type="compositionally biased region" description="Basic residues" evidence="2">
    <location>
        <begin position="393"/>
        <end position="415"/>
    </location>
</feature>
<gene>
    <name evidence="6" type="primary">SP110</name>
</gene>
<feature type="domain" description="SAND" evidence="3">
    <location>
        <begin position="419"/>
        <end position="500"/>
    </location>
</feature>
<feature type="compositionally biased region" description="Basic and acidic residues" evidence="2">
    <location>
        <begin position="365"/>
        <end position="374"/>
    </location>
</feature>
<dbReference type="Gene3D" id="3.10.390.10">
    <property type="entry name" value="SAND domain-like"/>
    <property type="match status" value="1"/>
</dbReference>
<dbReference type="PROSITE" id="PS51414">
    <property type="entry name" value="HSR"/>
    <property type="match status" value="1"/>
</dbReference>
<dbReference type="PANTHER" id="PTHR46386:SF7">
    <property type="entry name" value="SP110 NUCLEAR BODY PROTEIN"/>
    <property type="match status" value="1"/>
</dbReference>
<accession>A0ABM0S185</accession>
<keyword evidence="1" id="KW-0597">Phosphoprotein</keyword>
<reference evidence="6" key="1">
    <citation type="submission" date="2025-08" db="UniProtKB">
        <authorList>
            <consortium name="RefSeq"/>
        </authorList>
    </citation>
    <scope>IDENTIFICATION</scope>
</reference>
<feature type="compositionally biased region" description="Basic and acidic residues" evidence="2">
    <location>
        <begin position="206"/>
        <end position="216"/>
    </location>
</feature>
<feature type="compositionally biased region" description="Pro residues" evidence="2">
    <location>
        <begin position="175"/>
        <end position="184"/>
    </location>
</feature>
<name>A0ABM0S185_GALVR</name>
<protein>
    <submittedName>
        <fullName evidence="6">Sp110 nuclear body protein</fullName>
    </submittedName>
</protein>
<dbReference type="RefSeq" id="XP_008586626.1">
    <property type="nucleotide sequence ID" value="XM_008588404.1"/>
</dbReference>
<dbReference type="InterPro" id="IPR010919">
    <property type="entry name" value="SAND-like_dom_sf"/>
</dbReference>
<dbReference type="SMART" id="SM00258">
    <property type="entry name" value="SAND"/>
    <property type="match status" value="1"/>
</dbReference>
<feature type="compositionally biased region" description="Basic and acidic residues" evidence="2">
    <location>
        <begin position="261"/>
        <end position="270"/>
    </location>
</feature>
<evidence type="ECO:0000259" key="3">
    <source>
        <dbReference type="PROSITE" id="PS50864"/>
    </source>
</evidence>
<feature type="compositionally biased region" description="Polar residues" evidence="2">
    <location>
        <begin position="195"/>
        <end position="204"/>
    </location>
</feature>
<feature type="domain" description="HSR" evidence="4">
    <location>
        <begin position="3"/>
        <end position="117"/>
    </location>
</feature>
<evidence type="ECO:0000259" key="4">
    <source>
        <dbReference type="PROSITE" id="PS51414"/>
    </source>
</evidence>
<feature type="compositionally biased region" description="Polar residues" evidence="2">
    <location>
        <begin position="162"/>
        <end position="171"/>
    </location>
</feature>
<dbReference type="PANTHER" id="PTHR46386">
    <property type="entry name" value="NUCLEAR BODY PROTEIN SP140"/>
    <property type="match status" value="1"/>
</dbReference>
<evidence type="ECO:0000313" key="6">
    <source>
        <dbReference type="RefSeq" id="XP_008586626.1"/>
    </source>
</evidence>
<dbReference type="Pfam" id="PF01342">
    <property type="entry name" value="SAND"/>
    <property type="match status" value="1"/>
</dbReference>
<organism evidence="5 6">
    <name type="scientific">Galeopterus variegatus</name>
    <name type="common">Malayan flying lemur</name>
    <name type="synonym">Cynocephalus variegatus</name>
    <dbReference type="NCBI Taxonomy" id="482537"/>
    <lineage>
        <taxon>Eukaryota</taxon>
        <taxon>Metazoa</taxon>
        <taxon>Chordata</taxon>
        <taxon>Craniata</taxon>
        <taxon>Vertebrata</taxon>
        <taxon>Euteleostomi</taxon>
        <taxon>Mammalia</taxon>
        <taxon>Eutheria</taxon>
        <taxon>Euarchontoglires</taxon>
        <taxon>Dermoptera</taxon>
        <taxon>Cynocephalidae</taxon>
        <taxon>Galeopterus</taxon>
    </lineage>
</organism>
<dbReference type="SUPFAM" id="SSF63763">
    <property type="entry name" value="SAND domain-like"/>
    <property type="match status" value="1"/>
</dbReference>
<dbReference type="Proteomes" id="UP000694923">
    <property type="component" value="Unplaced"/>
</dbReference>
<dbReference type="PROSITE" id="PS50864">
    <property type="entry name" value="SAND"/>
    <property type="match status" value="1"/>
</dbReference>
<dbReference type="InterPro" id="IPR004865">
    <property type="entry name" value="HSR_dom"/>
</dbReference>
<evidence type="ECO:0000256" key="2">
    <source>
        <dbReference type="SAM" id="MobiDB-lite"/>
    </source>
</evidence>
<keyword evidence="5" id="KW-1185">Reference proteome</keyword>
<feature type="compositionally biased region" description="Basic residues" evidence="2">
    <location>
        <begin position="305"/>
        <end position="327"/>
    </location>
</feature>
<sequence length="513" mass="57357">MYETQYLTSMFPMTKALEEALLQHFIYQKLEIAYAVHKPFPFFEGLLDNSLITERMYRESLEACRNLVPVSRVVHNILTKLEKTFNLSLLTTLFSQINLHEYPNLKTILRSFRRVGTSYGQWSRTAADPAEGSSLQPLSLLPAPPPSPPSSPPCAPGVSEPGASSQQSNETLGEPPSPSDPATPLPGLVQERRSSAVTNDNLTPKVNEEGDSREVPHPPAGTVQVTNDNLIPKVNEEGDSQEVPGPPAGPVQVPSDNKTSQIKDKEDPPETPHAPSGHMPVTRDDSPEPNDSEEHQEASTAPPNKKGRKRKRCIWATPKRRRQKKSFPRASPGHGIQEKLQAVDQVTQRKDDSTWNLEVTRAQKARTENAHMSRSEGPVDDQVCLGKSPGEKQKKRKRDGRSSSTRKQKQRLLRGKPKEDTLDFLSPVLPVTCGEAKGILYKKKMEQGSSEKCIQNEEGVWFTPKEFEIEGKGRNTKNWKRSVRCREKTLGELQKEGLLLCSPRVNLKREVNR</sequence>
<dbReference type="GeneID" id="103603816"/>
<dbReference type="Pfam" id="PF03172">
    <property type="entry name" value="HSR"/>
    <property type="match status" value="1"/>
</dbReference>
<dbReference type="InterPro" id="IPR043563">
    <property type="entry name" value="Sp110/Sp140/Sp140L-like"/>
</dbReference>
<evidence type="ECO:0000313" key="5">
    <source>
        <dbReference type="Proteomes" id="UP000694923"/>
    </source>
</evidence>
<proteinExistence type="predicted"/>
<evidence type="ECO:0000256" key="1">
    <source>
        <dbReference type="ARBA" id="ARBA00022553"/>
    </source>
</evidence>
<feature type="compositionally biased region" description="Pro residues" evidence="2">
    <location>
        <begin position="142"/>
        <end position="155"/>
    </location>
</feature>